<evidence type="ECO:0000313" key="3">
    <source>
        <dbReference type="Proteomes" id="UP000504636"/>
    </source>
</evidence>
<evidence type="ECO:0000256" key="1">
    <source>
        <dbReference type="SAM" id="MobiDB-lite"/>
    </source>
</evidence>
<keyword evidence="3" id="KW-1185">Reference proteome</keyword>
<feature type="region of interest" description="Disordered" evidence="1">
    <location>
        <begin position="576"/>
        <end position="595"/>
    </location>
</feature>
<feature type="compositionally biased region" description="Basic residues" evidence="1">
    <location>
        <begin position="17"/>
        <end position="26"/>
    </location>
</feature>
<organism evidence="2">
    <name type="scientific">Mytilinidion resinicola</name>
    <dbReference type="NCBI Taxonomy" id="574789"/>
    <lineage>
        <taxon>Eukaryota</taxon>
        <taxon>Fungi</taxon>
        <taxon>Dikarya</taxon>
        <taxon>Ascomycota</taxon>
        <taxon>Pezizomycotina</taxon>
        <taxon>Dothideomycetes</taxon>
        <taxon>Pleosporomycetidae</taxon>
        <taxon>Mytilinidiales</taxon>
        <taxon>Mytilinidiaceae</taxon>
        <taxon>Mytilinidion</taxon>
    </lineage>
</organism>
<dbReference type="OrthoDB" id="3944432at2759"/>
<protein>
    <submittedName>
        <fullName evidence="2 4">Uncharacterized protein</fullName>
    </submittedName>
</protein>
<feature type="region of interest" description="Disordered" evidence="1">
    <location>
        <begin position="255"/>
        <end position="276"/>
    </location>
</feature>
<dbReference type="GeneID" id="54462883"/>
<feature type="compositionally biased region" description="Basic residues" evidence="1">
    <location>
        <begin position="576"/>
        <end position="587"/>
    </location>
</feature>
<dbReference type="Proteomes" id="UP000504636">
    <property type="component" value="Unplaced"/>
</dbReference>
<reference evidence="4" key="2">
    <citation type="submission" date="2020-04" db="EMBL/GenBank/DDBJ databases">
        <authorList>
            <consortium name="NCBI Genome Project"/>
        </authorList>
    </citation>
    <scope>NUCLEOTIDE SEQUENCE</scope>
    <source>
        <strain evidence="4">CBS 304.34</strain>
    </source>
</reference>
<name>A0A6A6YRQ6_9PEZI</name>
<dbReference type="RefSeq" id="XP_033577551.1">
    <property type="nucleotide sequence ID" value="XM_033721990.1"/>
</dbReference>
<feature type="compositionally biased region" description="Acidic residues" evidence="1">
    <location>
        <begin position="763"/>
        <end position="786"/>
    </location>
</feature>
<dbReference type="AlphaFoldDB" id="A0A6A6YRQ6"/>
<evidence type="ECO:0000313" key="4">
    <source>
        <dbReference type="RefSeq" id="XP_033577551.1"/>
    </source>
</evidence>
<gene>
    <name evidence="2 4" type="ORF">BDZ99DRAFT_475505</name>
</gene>
<feature type="compositionally biased region" description="Low complexity" evidence="1">
    <location>
        <begin position="262"/>
        <end position="276"/>
    </location>
</feature>
<reference evidence="2 4" key="1">
    <citation type="journal article" date="2020" name="Stud. Mycol.">
        <title>101 Dothideomycetes genomes: a test case for predicting lifestyles and emergence of pathogens.</title>
        <authorList>
            <person name="Haridas S."/>
            <person name="Albert R."/>
            <person name="Binder M."/>
            <person name="Bloem J."/>
            <person name="Labutti K."/>
            <person name="Salamov A."/>
            <person name="Andreopoulos B."/>
            <person name="Baker S."/>
            <person name="Barry K."/>
            <person name="Bills G."/>
            <person name="Bluhm B."/>
            <person name="Cannon C."/>
            <person name="Castanera R."/>
            <person name="Culley D."/>
            <person name="Daum C."/>
            <person name="Ezra D."/>
            <person name="Gonzalez J."/>
            <person name="Henrissat B."/>
            <person name="Kuo A."/>
            <person name="Liang C."/>
            <person name="Lipzen A."/>
            <person name="Lutzoni F."/>
            <person name="Magnuson J."/>
            <person name="Mondo S."/>
            <person name="Nolan M."/>
            <person name="Ohm R."/>
            <person name="Pangilinan J."/>
            <person name="Park H.-J."/>
            <person name="Ramirez L."/>
            <person name="Alfaro M."/>
            <person name="Sun H."/>
            <person name="Tritt A."/>
            <person name="Yoshinaga Y."/>
            <person name="Zwiers L.-H."/>
            <person name="Turgeon B."/>
            <person name="Goodwin S."/>
            <person name="Spatafora J."/>
            <person name="Crous P."/>
            <person name="Grigoriev I."/>
        </authorList>
    </citation>
    <scope>NUCLEOTIDE SEQUENCE</scope>
    <source>
        <strain evidence="2 4">CBS 304.34</strain>
    </source>
</reference>
<feature type="compositionally biased region" description="Basic and acidic residues" evidence="1">
    <location>
        <begin position="66"/>
        <end position="78"/>
    </location>
</feature>
<evidence type="ECO:0000313" key="2">
    <source>
        <dbReference type="EMBL" id="KAF2810587.1"/>
    </source>
</evidence>
<proteinExistence type="predicted"/>
<sequence length="786" mass="87892">MATKRKKGKNTTPRSTPAKKRKHRVTSARSTPERKTQAPSARTRPIVADFSKPDTAEPAPVAVRTSGRERKPPKHFGEGDTPEPARTTFIVPKPTFQEILDAVENYKPIRPPSPPPPRALTPPPKQLIKFKTKFWYSPEIQEEIERSEKLQKSGEVVVRIYLDPLRLGKRMDFEEVEWKALRGQGEYLLATHMTLEGWKAFKKNCEEGYRGDKQLRWVSLLDVDRGDFGVWAVWAEEWAKRKEAAEMAELAKKKGRNRGGIAASAPRPSAAASGSSVAAYGTRTAARASSTTGVENGGDKTSAQDVDGGVAQGAGELLRALSHANLSNSHRGALTAAAKCSADEIQPLEMEIEKMKWLSVHQQRKYIEELARAWLFANTYFLSGFQNYIMRCLVWHTRNMTGTSLPSHPSNLGIGLRSSWCESGIPLFDGILLKDIWKATEEPDTADHYHEWSGGKLRDFVYAAMVEAYYPESVPLSVWGAIVEWPGAHQTCDLGGSRRVWQVSIAQEREMFHWDADIFAKEVAPGFFVDVEERKREMEKLICKDKEDRNVVWERENANKPKHDKHLVLKKILRRRRMQGKKTRPPTRKVTFEDKEDYVRTGGAVRDSGIGRRTLSSAQRHVRFDLTTDHTKAEDRVQLSSQRPSPQPKALDPSDSTVRASTPNPEQFDPPTHDDAGNIYDIPDIIVTDADDEGTPDTVNKGAIDLTVAEDDHTDEDEEEEDGMETIPDTIVTDDQSEDVPDVVNHGTIDLTELSDGHSTDSSDSDEDEGEGVGVEVDGDTIEVDA</sequence>
<accession>A0A6A6YRQ6</accession>
<feature type="compositionally biased region" description="Acidic residues" evidence="1">
    <location>
        <begin position="708"/>
        <end position="724"/>
    </location>
</feature>
<feature type="region of interest" description="Disordered" evidence="1">
    <location>
        <begin position="624"/>
        <end position="786"/>
    </location>
</feature>
<reference evidence="4" key="3">
    <citation type="submission" date="2025-04" db="UniProtKB">
        <authorList>
            <consortium name="RefSeq"/>
        </authorList>
    </citation>
    <scope>IDENTIFICATION</scope>
    <source>
        <strain evidence="4">CBS 304.34</strain>
    </source>
</reference>
<feature type="region of interest" description="Disordered" evidence="1">
    <location>
        <begin position="1"/>
        <end position="88"/>
    </location>
</feature>
<dbReference type="EMBL" id="MU003699">
    <property type="protein sequence ID" value="KAF2810587.1"/>
    <property type="molecule type" value="Genomic_DNA"/>
</dbReference>
<feature type="compositionally biased region" description="Basic and acidic residues" evidence="1">
    <location>
        <begin position="624"/>
        <end position="637"/>
    </location>
</feature>
<feature type="compositionally biased region" description="Polar residues" evidence="1">
    <location>
        <begin position="654"/>
        <end position="665"/>
    </location>
</feature>